<dbReference type="Proteomes" id="UP000221165">
    <property type="component" value="Unassembled WGS sequence"/>
</dbReference>
<dbReference type="VEuPathDB" id="ToxoDB:CSUI_005536"/>
<evidence type="ECO:0000313" key="2">
    <source>
        <dbReference type="EMBL" id="PHJ20631.1"/>
    </source>
</evidence>
<evidence type="ECO:0000256" key="1">
    <source>
        <dbReference type="SAM" id="MobiDB-lite"/>
    </source>
</evidence>
<dbReference type="EMBL" id="MIGC01002671">
    <property type="protein sequence ID" value="PHJ20631.1"/>
    <property type="molecule type" value="Genomic_DNA"/>
</dbReference>
<feature type="compositionally biased region" description="Polar residues" evidence="1">
    <location>
        <begin position="68"/>
        <end position="81"/>
    </location>
</feature>
<feature type="non-terminal residue" evidence="2">
    <location>
        <position position="81"/>
    </location>
</feature>
<reference evidence="2 3" key="1">
    <citation type="journal article" date="2017" name="Int. J. Parasitol.">
        <title>The genome of the protozoan parasite Cystoisospora suis and a reverse vaccinology approach to identify vaccine candidates.</title>
        <authorList>
            <person name="Palmieri N."/>
            <person name="Shrestha A."/>
            <person name="Ruttkowski B."/>
            <person name="Beck T."/>
            <person name="Vogl C."/>
            <person name="Tomley F."/>
            <person name="Blake D.P."/>
            <person name="Joachim A."/>
        </authorList>
    </citation>
    <scope>NUCLEOTIDE SEQUENCE [LARGE SCALE GENOMIC DNA]</scope>
    <source>
        <strain evidence="2 3">Wien I</strain>
    </source>
</reference>
<sequence length="81" mass="9398">MITVGSVLLGSLWVSPMQKMNVDEKDFRSDRFFRWKYENSVVIFSLGRYRAYCHSVNFSPTAPEEANNRSTLGWLNSTTRT</sequence>
<evidence type="ECO:0000313" key="3">
    <source>
        <dbReference type="Proteomes" id="UP000221165"/>
    </source>
</evidence>
<dbReference type="AlphaFoldDB" id="A0A2C6K5L5"/>
<dbReference type="RefSeq" id="XP_067922318.1">
    <property type="nucleotide sequence ID" value="XM_068065711.1"/>
</dbReference>
<gene>
    <name evidence="2" type="ORF">CSUI_005536</name>
</gene>
<proteinExistence type="predicted"/>
<feature type="region of interest" description="Disordered" evidence="1">
    <location>
        <begin position="62"/>
        <end position="81"/>
    </location>
</feature>
<organism evidence="2 3">
    <name type="scientific">Cystoisospora suis</name>
    <dbReference type="NCBI Taxonomy" id="483139"/>
    <lineage>
        <taxon>Eukaryota</taxon>
        <taxon>Sar</taxon>
        <taxon>Alveolata</taxon>
        <taxon>Apicomplexa</taxon>
        <taxon>Conoidasida</taxon>
        <taxon>Coccidia</taxon>
        <taxon>Eucoccidiorida</taxon>
        <taxon>Eimeriorina</taxon>
        <taxon>Sarcocystidae</taxon>
        <taxon>Cystoisospora</taxon>
    </lineage>
</organism>
<accession>A0A2C6K5L5</accession>
<name>A0A2C6K5L5_9APIC</name>
<protein>
    <submittedName>
        <fullName evidence="2">Uncharacterized protein</fullName>
    </submittedName>
</protein>
<dbReference type="GeneID" id="94428922"/>
<keyword evidence="3" id="KW-1185">Reference proteome</keyword>
<comment type="caution">
    <text evidence="2">The sequence shown here is derived from an EMBL/GenBank/DDBJ whole genome shotgun (WGS) entry which is preliminary data.</text>
</comment>